<dbReference type="InterPro" id="IPR014044">
    <property type="entry name" value="CAP_dom"/>
</dbReference>
<dbReference type="InterPro" id="IPR035940">
    <property type="entry name" value="CAP_sf"/>
</dbReference>
<organism evidence="2 3">
    <name type="scientific">Caldibacillus thermoamylovorans</name>
    <dbReference type="NCBI Taxonomy" id="35841"/>
    <lineage>
        <taxon>Bacteria</taxon>
        <taxon>Bacillati</taxon>
        <taxon>Bacillota</taxon>
        <taxon>Bacilli</taxon>
        <taxon>Bacillales</taxon>
        <taxon>Bacillaceae</taxon>
        <taxon>Caldibacillus</taxon>
    </lineage>
</organism>
<proteinExistence type="predicted"/>
<dbReference type="PANTHER" id="PTHR31157">
    <property type="entry name" value="SCP DOMAIN-CONTAINING PROTEIN"/>
    <property type="match status" value="1"/>
</dbReference>
<feature type="domain" description="SCP" evidence="1">
    <location>
        <begin position="9"/>
        <end position="66"/>
    </location>
</feature>
<dbReference type="Proteomes" id="UP000040576">
    <property type="component" value="Unassembled WGS sequence"/>
</dbReference>
<dbReference type="CDD" id="cd05379">
    <property type="entry name" value="CAP_bacterial"/>
    <property type="match status" value="1"/>
</dbReference>
<evidence type="ECO:0000313" key="3">
    <source>
        <dbReference type="Proteomes" id="UP000040576"/>
    </source>
</evidence>
<keyword evidence="3" id="KW-1185">Reference proteome</keyword>
<dbReference type="PATRIC" id="fig|35841.6.peg.3242"/>
<dbReference type="SUPFAM" id="SSF55797">
    <property type="entry name" value="PR-1-like"/>
    <property type="match status" value="1"/>
</dbReference>
<evidence type="ECO:0000259" key="1">
    <source>
        <dbReference type="Pfam" id="PF00188"/>
    </source>
</evidence>
<reference evidence="2 3" key="1">
    <citation type="submission" date="2014-07" db="EMBL/GenBank/DDBJ databases">
        <authorList>
            <person name="Wibberg Daniel"/>
        </authorList>
    </citation>
    <scope>NUCLEOTIDE SEQUENCE [LARGE SCALE GENOMIC DNA]</scope>
</reference>
<dbReference type="Gene3D" id="3.40.33.10">
    <property type="entry name" value="CAP"/>
    <property type="match status" value="1"/>
</dbReference>
<dbReference type="EMBL" id="CCRF01000012">
    <property type="protein sequence ID" value="CEE00247.1"/>
    <property type="molecule type" value="Genomic_DNA"/>
</dbReference>
<dbReference type="AlphaFoldDB" id="A0A090IRG4"/>
<sequence length="69" mass="7570">MINNFGIRFRAAGENIAQGQATPQAVVTAWMNSPGHRANILSTNFTEIGVGYAAGGSGRHYWTQMFIRR</sequence>
<protein>
    <recommendedName>
        <fullName evidence="1">SCP domain-containing protein</fullName>
    </recommendedName>
</protein>
<gene>
    <name evidence="2" type="ORF">BT1A1_0386</name>
</gene>
<accession>A0A090IRG4</accession>
<dbReference type="eggNOG" id="COG2340">
    <property type="taxonomic scope" value="Bacteria"/>
</dbReference>
<dbReference type="Pfam" id="PF00188">
    <property type="entry name" value="CAP"/>
    <property type="match status" value="1"/>
</dbReference>
<evidence type="ECO:0000313" key="2">
    <source>
        <dbReference type="EMBL" id="CEE00247.1"/>
    </source>
</evidence>
<dbReference type="PANTHER" id="PTHR31157:SF1">
    <property type="entry name" value="SCP DOMAIN-CONTAINING PROTEIN"/>
    <property type="match status" value="1"/>
</dbReference>
<name>A0A090IRG4_9BACI</name>